<feature type="non-terminal residue" evidence="1">
    <location>
        <position position="76"/>
    </location>
</feature>
<gene>
    <name evidence="1" type="ORF">AVDCRST_MAG88-1617</name>
</gene>
<feature type="non-terminal residue" evidence="1">
    <location>
        <position position="1"/>
    </location>
</feature>
<evidence type="ECO:0000313" key="1">
    <source>
        <dbReference type="EMBL" id="CAA9562523.1"/>
    </source>
</evidence>
<accession>A0A6J4UZ14</accession>
<dbReference type="AlphaFoldDB" id="A0A6J4UZ14"/>
<dbReference type="EMBL" id="CADCWM010000476">
    <property type="protein sequence ID" value="CAA9562523.1"/>
    <property type="molecule type" value="Genomic_DNA"/>
</dbReference>
<protein>
    <submittedName>
        <fullName evidence="1">Uncharacterized protein</fullName>
    </submittedName>
</protein>
<name>A0A6J4UZ14_9BACT</name>
<organism evidence="1">
    <name type="scientific">uncultured Thermomicrobiales bacterium</name>
    <dbReference type="NCBI Taxonomy" id="1645740"/>
    <lineage>
        <taxon>Bacteria</taxon>
        <taxon>Pseudomonadati</taxon>
        <taxon>Thermomicrobiota</taxon>
        <taxon>Thermomicrobia</taxon>
        <taxon>Thermomicrobiales</taxon>
        <taxon>environmental samples</taxon>
    </lineage>
</organism>
<reference evidence="1" key="1">
    <citation type="submission" date="2020-02" db="EMBL/GenBank/DDBJ databases">
        <authorList>
            <person name="Meier V. D."/>
        </authorList>
    </citation>
    <scope>NUCLEOTIDE SEQUENCE</scope>
    <source>
        <strain evidence="1">AVDCRST_MAG88</strain>
    </source>
</reference>
<sequence length="76" mass="8106">PIPTSRMTRRTGRRCRNPGGWCAMLAPPTGSRCTVRCGQRTGASCTRWACVAPASPRTPKDSSTNCTAWPGARCPA</sequence>
<proteinExistence type="predicted"/>